<dbReference type="AlphaFoldDB" id="A0A645FK27"/>
<reference evidence="1" key="1">
    <citation type="submission" date="2019-08" db="EMBL/GenBank/DDBJ databases">
        <authorList>
            <person name="Kucharzyk K."/>
            <person name="Murdoch R.W."/>
            <person name="Higgins S."/>
            <person name="Loffler F."/>
        </authorList>
    </citation>
    <scope>NUCLEOTIDE SEQUENCE</scope>
</reference>
<gene>
    <name evidence="1" type="ORF">SDC9_161342</name>
</gene>
<sequence>MRRFQCKKRVGYANFIVLIARVFMRAIFCTEYRMDKFLGGGFAHTARHADKRNIKQLAM</sequence>
<protein>
    <submittedName>
        <fullName evidence="1">Uncharacterized protein</fullName>
    </submittedName>
</protein>
<accession>A0A645FK27</accession>
<comment type="caution">
    <text evidence="1">The sequence shown here is derived from an EMBL/GenBank/DDBJ whole genome shotgun (WGS) entry which is preliminary data.</text>
</comment>
<proteinExistence type="predicted"/>
<organism evidence="1">
    <name type="scientific">bioreactor metagenome</name>
    <dbReference type="NCBI Taxonomy" id="1076179"/>
    <lineage>
        <taxon>unclassified sequences</taxon>
        <taxon>metagenomes</taxon>
        <taxon>ecological metagenomes</taxon>
    </lineage>
</organism>
<dbReference type="EMBL" id="VSSQ01060598">
    <property type="protein sequence ID" value="MPN14016.1"/>
    <property type="molecule type" value="Genomic_DNA"/>
</dbReference>
<evidence type="ECO:0000313" key="1">
    <source>
        <dbReference type="EMBL" id="MPN14016.1"/>
    </source>
</evidence>
<name>A0A645FK27_9ZZZZ</name>